<gene>
    <name evidence="2" type="ORF">UW37_C0045G0003</name>
</gene>
<proteinExistence type="predicted"/>
<protein>
    <recommendedName>
        <fullName evidence="4">Fimbrial assembly family protein</fullName>
    </recommendedName>
</protein>
<dbReference type="Pfam" id="PF05137">
    <property type="entry name" value="PilN"/>
    <property type="match status" value="1"/>
</dbReference>
<keyword evidence="1" id="KW-1133">Transmembrane helix</keyword>
<keyword evidence="1" id="KW-0472">Membrane</keyword>
<feature type="transmembrane region" description="Helical" evidence="1">
    <location>
        <begin position="35"/>
        <end position="54"/>
    </location>
</feature>
<sequence>MPAQISSRVNFLPSDRFEFSKTGKFLNWALTTGRYLVVMTELVVILAFLSRFWFDRNLTDLRESRFQKEVTVDSFKDFELTFLSTQSRLNFIKQTVDSSLKADGELTMINDLSPKGVDYSQIQIEPGKTVLSGFAASASDFSSLLSGLESQERFSEISVKVLRLSLDRKPGFDFEIDAIKAQK</sequence>
<keyword evidence="1" id="KW-0812">Transmembrane</keyword>
<evidence type="ECO:0000313" key="2">
    <source>
        <dbReference type="EMBL" id="KKT45552.1"/>
    </source>
</evidence>
<comment type="caution">
    <text evidence="2">The sequence shown here is derived from an EMBL/GenBank/DDBJ whole genome shotgun (WGS) entry which is preliminary data.</text>
</comment>
<name>A0A0G1JNL0_9BACT</name>
<evidence type="ECO:0000256" key="1">
    <source>
        <dbReference type="SAM" id="Phobius"/>
    </source>
</evidence>
<dbReference type="InterPro" id="IPR007813">
    <property type="entry name" value="PilN"/>
</dbReference>
<dbReference type="AlphaFoldDB" id="A0A0G1JNL0"/>
<reference evidence="2 3" key="1">
    <citation type="journal article" date="2015" name="Nature">
        <title>rRNA introns, odd ribosomes, and small enigmatic genomes across a large radiation of phyla.</title>
        <authorList>
            <person name="Brown C.T."/>
            <person name="Hug L.A."/>
            <person name="Thomas B.C."/>
            <person name="Sharon I."/>
            <person name="Castelle C.J."/>
            <person name="Singh A."/>
            <person name="Wilkins M.J."/>
            <person name="Williams K.H."/>
            <person name="Banfield J.F."/>
        </authorList>
    </citation>
    <scope>NUCLEOTIDE SEQUENCE [LARGE SCALE GENOMIC DNA]</scope>
</reference>
<dbReference type="EMBL" id="LCIB01000045">
    <property type="protein sequence ID" value="KKT45552.1"/>
    <property type="molecule type" value="Genomic_DNA"/>
</dbReference>
<organism evidence="2 3">
    <name type="scientific">Candidatus Gottesmanbacteria bacterium GW2011_GWA2_44_17</name>
    <dbReference type="NCBI Taxonomy" id="1618444"/>
    <lineage>
        <taxon>Bacteria</taxon>
        <taxon>Candidatus Gottesmaniibacteriota</taxon>
    </lineage>
</organism>
<accession>A0A0G1JNL0</accession>
<evidence type="ECO:0000313" key="3">
    <source>
        <dbReference type="Proteomes" id="UP000034063"/>
    </source>
</evidence>
<dbReference type="Proteomes" id="UP000034063">
    <property type="component" value="Unassembled WGS sequence"/>
</dbReference>
<evidence type="ECO:0008006" key="4">
    <source>
        <dbReference type="Google" id="ProtNLM"/>
    </source>
</evidence>